<dbReference type="GO" id="GO:0008643">
    <property type="term" value="P:carbohydrate transport"/>
    <property type="evidence" value="ECO:0007669"/>
    <property type="project" value="InterPro"/>
</dbReference>
<evidence type="ECO:0000313" key="4">
    <source>
        <dbReference type="Proteomes" id="UP001144110"/>
    </source>
</evidence>
<evidence type="ECO:0000313" key="3">
    <source>
        <dbReference type="EMBL" id="MDF2953201.1"/>
    </source>
</evidence>
<sequence>MRKVNLAIMMGGLMMIASQVTPGWGLDVSEKITFEGTFTGVYQWMDGPDIDSKNRGSGAIDLGLSFTPTENNEFFILGSFASGNGLKDVSPFILAPNADDLEDDVKNINGHEQQDNILEAWYAHTFNYKDTSLKITIGIIDATVYIDDNRFANDEITQFMNDVFVNTPLTTPPSYDLGAVLEFEKGPFTAKLLGMTTKGEVGEDKEAFYQYYALQLGYTLNSKWGEGNYRIFGFITSDDFYDWEEKDKESIYGIGISIDQDMGFIRNPFSKNPIGFFLRAGWQDDEAQVDYNNLISFGFNVPFYFLGKEGNEFGIGYAYVDSPDDADISNTHAVEAYAKFELFSYEVLSSDLTVDFQYLTDNYANDNNDKEGYILGLRWNLSF</sequence>
<dbReference type="Gene3D" id="2.40.160.180">
    <property type="entry name" value="Carbohydrate-selective porin OprB"/>
    <property type="match status" value="1"/>
</dbReference>
<protein>
    <recommendedName>
        <fullName evidence="5">Porin</fullName>
    </recommendedName>
</protein>
<dbReference type="AlphaFoldDB" id="A0AAE3TE87"/>
<dbReference type="EMBL" id="JAPHEG010000002">
    <property type="protein sequence ID" value="MDF2953201.1"/>
    <property type="molecule type" value="Genomic_DNA"/>
</dbReference>
<evidence type="ECO:0000256" key="2">
    <source>
        <dbReference type="RuleBase" id="RU363072"/>
    </source>
</evidence>
<comment type="similarity">
    <text evidence="1 2">Belongs to the OprB family.</text>
</comment>
<name>A0AAE3TE87_9BACT</name>
<reference evidence="3" key="1">
    <citation type="submission" date="2022-11" db="EMBL/GenBank/DDBJ databases">
        <title>Candidatus Alkanophaga archaea from heated hydrothermal vent sediment oxidize petroleum alkanes.</title>
        <authorList>
            <person name="Zehnle H."/>
            <person name="Laso-Perez R."/>
            <person name="Lipp J."/>
            <person name="Teske A."/>
            <person name="Wegener G."/>
        </authorList>
    </citation>
    <scope>NUCLEOTIDE SEQUENCE</scope>
    <source>
        <strain evidence="3">MCA70</strain>
    </source>
</reference>
<dbReference type="Pfam" id="PF04966">
    <property type="entry name" value="OprB"/>
    <property type="match status" value="1"/>
</dbReference>
<comment type="caution">
    <text evidence="3">The sequence shown here is derived from an EMBL/GenBank/DDBJ whole genome shotgun (WGS) entry which is preliminary data.</text>
</comment>
<dbReference type="GO" id="GO:0015288">
    <property type="term" value="F:porin activity"/>
    <property type="evidence" value="ECO:0007669"/>
    <property type="project" value="InterPro"/>
</dbReference>
<gene>
    <name evidence="3" type="ORF">OD816_000446</name>
</gene>
<dbReference type="InterPro" id="IPR038673">
    <property type="entry name" value="OprB_sf"/>
</dbReference>
<dbReference type="Proteomes" id="UP001144110">
    <property type="component" value="Unassembled WGS sequence"/>
</dbReference>
<dbReference type="InterPro" id="IPR007049">
    <property type="entry name" value="Carb-sel_porin_OprB"/>
</dbReference>
<dbReference type="GO" id="GO:0016020">
    <property type="term" value="C:membrane"/>
    <property type="evidence" value="ECO:0007669"/>
    <property type="project" value="InterPro"/>
</dbReference>
<proteinExistence type="inferred from homology"/>
<evidence type="ECO:0000256" key="1">
    <source>
        <dbReference type="ARBA" id="ARBA00008769"/>
    </source>
</evidence>
<accession>A0AAE3TE87</accession>
<organism evidence="3 4">
    <name type="scientific">Candidatus Thermodesulfobacterium syntrophicum</name>
    <dbReference type="NCBI Taxonomy" id="3060442"/>
    <lineage>
        <taxon>Bacteria</taxon>
        <taxon>Pseudomonadati</taxon>
        <taxon>Thermodesulfobacteriota</taxon>
        <taxon>Thermodesulfobacteria</taxon>
        <taxon>Thermodesulfobacteriales</taxon>
        <taxon>Thermodesulfobacteriaceae</taxon>
        <taxon>Thermodesulfobacterium</taxon>
    </lineage>
</organism>
<evidence type="ECO:0008006" key="5">
    <source>
        <dbReference type="Google" id="ProtNLM"/>
    </source>
</evidence>